<name>L8GUE7_ACACF</name>
<dbReference type="VEuPathDB" id="AmoebaDB:ACA1_379120"/>
<dbReference type="GO" id="GO:0016853">
    <property type="term" value="F:isomerase activity"/>
    <property type="evidence" value="ECO:0007669"/>
    <property type="project" value="UniProtKB-KW"/>
</dbReference>
<evidence type="ECO:0000259" key="1">
    <source>
        <dbReference type="Pfam" id="PF12680"/>
    </source>
</evidence>
<organism evidence="2 3">
    <name type="scientific">Acanthamoeba castellanii (strain ATCC 30010 / Neff)</name>
    <dbReference type="NCBI Taxonomy" id="1257118"/>
    <lineage>
        <taxon>Eukaryota</taxon>
        <taxon>Amoebozoa</taxon>
        <taxon>Discosea</taxon>
        <taxon>Longamoebia</taxon>
        <taxon>Centramoebida</taxon>
        <taxon>Acanthamoebidae</taxon>
        <taxon>Acanthamoeba</taxon>
    </lineage>
</organism>
<dbReference type="Gene3D" id="3.10.450.50">
    <property type="match status" value="1"/>
</dbReference>
<evidence type="ECO:0000313" key="2">
    <source>
        <dbReference type="EMBL" id="ELR15731.1"/>
    </source>
</evidence>
<dbReference type="PANTHER" id="PTHR41252:SF1">
    <property type="entry name" value="BLR2505 PROTEIN"/>
    <property type="match status" value="1"/>
</dbReference>
<keyword evidence="2" id="KW-0413">Isomerase</keyword>
<dbReference type="InterPro" id="IPR037401">
    <property type="entry name" value="SnoaL-like"/>
</dbReference>
<accession>L8GUE7</accession>
<gene>
    <name evidence="2" type="ORF">ACA1_379120</name>
</gene>
<reference evidence="2 3" key="1">
    <citation type="journal article" date="2013" name="Genome Biol.">
        <title>Genome of Acanthamoeba castellanii highlights extensive lateral gene transfer and early evolution of tyrosine kinase signaling.</title>
        <authorList>
            <person name="Clarke M."/>
            <person name="Lohan A.J."/>
            <person name="Liu B."/>
            <person name="Lagkouvardos I."/>
            <person name="Roy S."/>
            <person name="Zafar N."/>
            <person name="Bertelli C."/>
            <person name="Schilde C."/>
            <person name="Kianianmomeni A."/>
            <person name="Burglin T.R."/>
            <person name="Frech C."/>
            <person name="Turcotte B."/>
            <person name="Kopec K.O."/>
            <person name="Synnott J.M."/>
            <person name="Choo C."/>
            <person name="Paponov I."/>
            <person name="Finkler A."/>
            <person name="Soon Heng Tan C."/>
            <person name="Hutchins A.P."/>
            <person name="Weinmeier T."/>
            <person name="Rattei T."/>
            <person name="Chu J.S."/>
            <person name="Gimenez G."/>
            <person name="Irimia M."/>
            <person name="Rigden D.J."/>
            <person name="Fitzpatrick D.A."/>
            <person name="Lorenzo-Morales J."/>
            <person name="Bateman A."/>
            <person name="Chiu C.H."/>
            <person name="Tang P."/>
            <person name="Hegemann P."/>
            <person name="Fromm H."/>
            <person name="Raoult D."/>
            <person name="Greub G."/>
            <person name="Miranda-Saavedra D."/>
            <person name="Chen N."/>
            <person name="Nash P."/>
            <person name="Ginger M.L."/>
            <person name="Horn M."/>
            <person name="Schaap P."/>
            <person name="Caler L."/>
            <person name="Loftus B."/>
        </authorList>
    </citation>
    <scope>NUCLEOTIDE SEQUENCE [LARGE SCALE GENOMIC DNA]</scope>
    <source>
        <strain evidence="2 3">Neff</strain>
    </source>
</reference>
<dbReference type="KEGG" id="acan:ACA1_379120"/>
<dbReference type="SUPFAM" id="SSF54427">
    <property type="entry name" value="NTF2-like"/>
    <property type="match status" value="1"/>
</dbReference>
<dbReference type="RefSeq" id="XP_004337744.1">
    <property type="nucleotide sequence ID" value="XM_004337696.1"/>
</dbReference>
<dbReference type="PANTHER" id="PTHR41252">
    <property type="entry name" value="BLR2505 PROTEIN"/>
    <property type="match status" value="1"/>
</dbReference>
<protein>
    <submittedName>
        <fullName evidence="2">Ketosteroid isomeraselike protein</fullName>
    </submittedName>
</protein>
<dbReference type="InterPro" id="IPR032710">
    <property type="entry name" value="NTF2-like_dom_sf"/>
</dbReference>
<feature type="domain" description="SnoaL-like" evidence="1">
    <location>
        <begin position="9"/>
        <end position="111"/>
    </location>
</feature>
<dbReference type="Proteomes" id="UP000011083">
    <property type="component" value="Unassembled WGS sequence"/>
</dbReference>
<sequence>MTTNIDVAKEIYARFGAGDFDGMAALATDDTEWHVCTGAPYGGQLNGRAQVLTWVRDKRQIAMTRFEPTRFFADGDEVVVFISCEGTVQSTAKSIAIEMVHHMRFVDGRVSYLYEFNHDARLVAAAFEP</sequence>
<evidence type="ECO:0000313" key="3">
    <source>
        <dbReference type="Proteomes" id="UP000011083"/>
    </source>
</evidence>
<dbReference type="EMBL" id="KB008025">
    <property type="protein sequence ID" value="ELR15731.1"/>
    <property type="molecule type" value="Genomic_DNA"/>
</dbReference>
<dbReference type="Pfam" id="PF12680">
    <property type="entry name" value="SnoaL_2"/>
    <property type="match status" value="1"/>
</dbReference>
<dbReference type="AlphaFoldDB" id="L8GUE7"/>
<proteinExistence type="predicted"/>
<keyword evidence="3" id="KW-1185">Reference proteome</keyword>
<dbReference type="GeneID" id="14916404"/>